<dbReference type="InterPro" id="IPR023393">
    <property type="entry name" value="START-like_dom_sf"/>
</dbReference>
<dbReference type="OrthoDB" id="197616at2759"/>
<dbReference type="EMBL" id="CAACVS010000025">
    <property type="protein sequence ID" value="VEU34309.1"/>
    <property type="molecule type" value="Genomic_DNA"/>
</dbReference>
<keyword evidence="1" id="KW-0732">Signal</keyword>
<evidence type="ECO:0008006" key="4">
    <source>
        <dbReference type="Google" id="ProtNLM"/>
    </source>
</evidence>
<dbReference type="Proteomes" id="UP000291116">
    <property type="component" value="Unassembled WGS sequence"/>
</dbReference>
<gene>
    <name evidence="2" type="ORF">PSNMU_V1.4_AUG-EV-PASAV3_0010120</name>
</gene>
<feature type="chain" id="PRO_5019081233" description="START domain-containing protein" evidence="1">
    <location>
        <begin position="33"/>
        <end position="379"/>
    </location>
</feature>
<name>A0A448YX60_9STRA</name>
<reference evidence="2 3" key="1">
    <citation type="submission" date="2019-01" db="EMBL/GenBank/DDBJ databases">
        <authorList>
            <person name="Ferrante I. M."/>
        </authorList>
    </citation>
    <scope>NUCLEOTIDE SEQUENCE [LARGE SCALE GENOMIC DNA]</scope>
    <source>
        <strain evidence="2 3">B856</strain>
    </source>
</reference>
<sequence>MSTTRSRTRARASISMALAVTLFLSLETSVVAMIRSVESASPLISKAPTTKNIDVDVDVDVDSDGINDIEVNNSNCKQRGKMLKERFDEHDLLRAYQEIKAEYQEKAFGGSCDATDGSQSIGKGQEEPPQWRVLATVNPNKGKNTNTEHDDELIVVSMLEHPSDPLCPYVKMETVIPVPVEKCWNFLSLDRWDETMPRMDPFYEGLDVYGEYAVASGSGGEGDKSDHDAARCQLVRMILARKRTKRILAFGKREFVFVSVEDTPLQDGTWVSGTVSVQVDESSLKSPLKRNKSYTRAFQDSIAFYKPLPSRAATEGKAGGGDADHRSGRTGLTIVCRIDLNDSNGRGGCIPMWLYVKTIGATGAKSVWNMRRCLLEEYA</sequence>
<feature type="signal peptide" evidence="1">
    <location>
        <begin position="1"/>
        <end position="32"/>
    </location>
</feature>
<protein>
    <recommendedName>
        <fullName evidence="4">START domain-containing protein</fullName>
    </recommendedName>
</protein>
<evidence type="ECO:0000313" key="2">
    <source>
        <dbReference type="EMBL" id="VEU34309.1"/>
    </source>
</evidence>
<keyword evidence="3" id="KW-1185">Reference proteome</keyword>
<proteinExistence type="predicted"/>
<organism evidence="2 3">
    <name type="scientific">Pseudo-nitzschia multistriata</name>
    <dbReference type="NCBI Taxonomy" id="183589"/>
    <lineage>
        <taxon>Eukaryota</taxon>
        <taxon>Sar</taxon>
        <taxon>Stramenopiles</taxon>
        <taxon>Ochrophyta</taxon>
        <taxon>Bacillariophyta</taxon>
        <taxon>Bacillariophyceae</taxon>
        <taxon>Bacillariophycidae</taxon>
        <taxon>Bacillariales</taxon>
        <taxon>Bacillariaceae</taxon>
        <taxon>Pseudo-nitzschia</taxon>
    </lineage>
</organism>
<dbReference type="Gene3D" id="3.30.530.20">
    <property type="match status" value="1"/>
</dbReference>
<evidence type="ECO:0000256" key="1">
    <source>
        <dbReference type="SAM" id="SignalP"/>
    </source>
</evidence>
<dbReference type="SUPFAM" id="SSF55961">
    <property type="entry name" value="Bet v1-like"/>
    <property type="match status" value="1"/>
</dbReference>
<accession>A0A448YX60</accession>
<evidence type="ECO:0000313" key="3">
    <source>
        <dbReference type="Proteomes" id="UP000291116"/>
    </source>
</evidence>
<dbReference type="AlphaFoldDB" id="A0A448YX60"/>